<dbReference type="Proteomes" id="UP000000595">
    <property type="component" value="Chromosome"/>
</dbReference>
<evidence type="ECO:0000256" key="1">
    <source>
        <dbReference type="SAM" id="Phobius"/>
    </source>
</evidence>
<dbReference type="KEGG" id="mma:MM_2544"/>
<evidence type="ECO:0000313" key="3">
    <source>
        <dbReference type="Proteomes" id="UP000000595"/>
    </source>
</evidence>
<dbReference type="AlphaFoldDB" id="Q8PU13"/>
<reference evidence="2 3" key="1">
    <citation type="journal article" date="2002" name="J. Mol. Microbiol. Biotechnol.">
        <title>The genome of Methanosarcina mazei: evidence for lateral gene transfer between Bacteria and Archaea.</title>
        <authorList>
            <person name="Deppenmeier U."/>
            <person name="Johann A."/>
            <person name="Hartsch T."/>
            <person name="Merkl R."/>
            <person name="Schmitz R.A."/>
            <person name="Martinez-Arias R."/>
            <person name="Henne A."/>
            <person name="Wiezer A."/>
            <person name="Baumer S."/>
            <person name="Jacobi C."/>
            <person name="Bruggemann H."/>
            <person name="Lienard T."/>
            <person name="Christmann A."/>
            <person name="Bomeke M."/>
            <person name="Steckel S."/>
            <person name="Bhattacharyya A."/>
            <person name="Lykidis A."/>
            <person name="Overbeek R."/>
            <person name="Klenk H.P."/>
            <person name="Gunsalus R.P."/>
            <person name="Fritz H.J."/>
            <person name="Gottschalk G."/>
        </authorList>
    </citation>
    <scope>NUCLEOTIDE SEQUENCE [LARGE SCALE GENOMIC DNA]</scope>
    <source>
        <strain evidence="3">ATCC BAA-159 / DSM 3647 / Goe1 / Go1 / JCM 11833 / OCM 88</strain>
    </source>
</reference>
<proteinExistence type="predicted"/>
<sequence>MKVLSSTFIFWACYSKNIMCVFYLFFCESICRKDIRPPDITAVDFRTIDLKFFLQNFSLYFRIIKDNKLI</sequence>
<keyword evidence="1" id="KW-0812">Transmembrane</keyword>
<protein>
    <submittedName>
        <fullName evidence="2">Uncharacterized protein</fullName>
    </submittedName>
</protein>
<accession>Q8PU13</accession>
<dbReference type="EMBL" id="AE008384">
    <property type="protein sequence ID" value="AAM32240.1"/>
    <property type="molecule type" value="Genomic_DNA"/>
</dbReference>
<dbReference type="HOGENOM" id="CLU_2748223_0_0_2"/>
<organism evidence="2 3">
    <name type="scientific">Methanosarcina mazei (strain ATCC BAA-159 / DSM 3647 / Goe1 / Go1 / JCM 11833 / OCM 88)</name>
    <name type="common">Methanosarcina frisia</name>
    <dbReference type="NCBI Taxonomy" id="192952"/>
    <lineage>
        <taxon>Archaea</taxon>
        <taxon>Methanobacteriati</taxon>
        <taxon>Methanobacteriota</taxon>
        <taxon>Stenosarchaea group</taxon>
        <taxon>Methanomicrobia</taxon>
        <taxon>Methanosarcinales</taxon>
        <taxon>Methanosarcinaceae</taxon>
        <taxon>Methanosarcina</taxon>
    </lineage>
</organism>
<feature type="transmembrane region" description="Helical" evidence="1">
    <location>
        <begin position="6"/>
        <end position="26"/>
    </location>
</feature>
<evidence type="ECO:0000313" key="2">
    <source>
        <dbReference type="EMBL" id="AAM32240.1"/>
    </source>
</evidence>
<keyword evidence="1" id="KW-0472">Membrane</keyword>
<name>Q8PU13_METMA</name>
<keyword evidence="1" id="KW-1133">Transmembrane helix</keyword>
<gene>
    <name evidence="2" type="ordered locus">MM_2544</name>
</gene>